<keyword evidence="1" id="KW-0812">Transmembrane</keyword>
<comment type="caution">
    <text evidence="2">The sequence shown here is derived from an EMBL/GenBank/DDBJ whole genome shotgun (WGS) entry which is preliminary data.</text>
</comment>
<organism evidence="2 3">
    <name type="scientific">Candidatus Magasanikbacteria bacterium RIFOXYC2_FULL_42_28</name>
    <dbReference type="NCBI Taxonomy" id="1798704"/>
    <lineage>
        <taxon>Bacteria</taxon>
        <taxon>Candidatus Magasanikiibacteriota</taxon>
    </lineage>
</organism>
<gene>
    <name evidence="2" type="ORF">A3J93_05035</name>
</gene>
<dbReference type="Proteomes" id="UP000177907">
    <property type="component" value="Unassembled WGS sequence"/>
</dbReference>
<reference evidence="2 3" key="1">
    <citation type="journal article" date="2016" name="Nat. Commun.">
        <title>Thousands of microbial genomes shed light on interconnected biogeochemical processes in an aquifer system.</title>
        <authorList>
            <person name="Anantharaman K."/>
            <person name="Brown C.T."/>
            <person name="Hug L.A."/>
            <person name="Sharon I."/>
            <person name="Castelle C.J."/>
            <person name="Probst A.J."/>
            <person name="Thomas B.C."/>
            <person name="Singh A."/>
            <person name="Wilkins M.J."/>
            <person name="Karaoz U."/>
            <person name="Brodie E.L."/>
            <person name="Williams K.H."/>
            <person name="Hubbard S.S."/>
            <person name="Banfield J.F."/>
        </authorList>
    </citation>
    <scope>NUCLEOTIDE SEQUENCE [LARGE SCALE GENOMIC DNA]</scope>
</reference>
<evidence type="ECO:0000313" key="3">
    <source>
        <dbReference type="Proteomes" id="UP000177907"/>
    </source>
</evidence>
<proteinExistence type="predicted"/>
<keyword evidence="1" id="KW-1133">Transmembrane helix</keyword>
<sequence>MSASLIIDSSNPSGPPIISVKLAEFLNISANFVEENCWPFSESTKIGPVLVFFSSFLISSASCSLIVVGSSFSLKLLSFSSRMVILHVEESRFKYSASASRQ</sequence>
<dbReference type="EMBL" id="MFQZ01000009">
    <property type="protein sequence ID" value="OGH87771.1"/>
    <property type="molecule type" value="Genomic_DNA"/>
</dbReference>
<protein>
    <submittedName>
        <fullName evidence="2">Uncharacterized protein</fullName>
    </submittedName>
</protein>
<evidence type="ECO:0000256" key="1">
    <source>
        <dbReference type="SAM" id="Phobius"/>
    </source>
</evidence>
<dbReference type="AlphaFoldDB" id="A0A1F6NV72"/>
<feature type="transmembrane region" description="Helical" evidence="1">
    <location>
        <begin position="49"/>
        <end position="74"/>
    </location>
</feature>
<evidence type="ECO:0000313" key="2">
    <source>
        <dbReference type="EMBL" id="OGH87771.1"/>
    </source>
</evidence>
<keyword evidence="1" id="KW-0472">Membrane</keyword>
<name>A0A1F6NV72_9BACT</name>
<accession>A0A1F6NV72</accession>